<proteinExistence type="predicted"/>
<protein>
    <submittedName>
        <fullName evidence="1">Uncharacterized protein</fullName>
    </submittedName>
</protein>
<dbReference type="EMBL" id="FRAB01000031">
    <property type="protein sequence ID" value="SHK65796.1"/>
    <property type="molecule type" value="Genomic_DNA"/>
</dbReference>
<reference evidence="1 2" key="1">
    <citation type="submission" date="2016-11" db="EMBL/GenBank/DDBJ databases">
        <authorList>
            <person name="Jaros S."/>
            <person name="Januszkiewicz K."/>
            <person name="Wedrychowicz H."/>
        </authorList>
    </citation>
    <scope>NUCLEOTIDE SEQUENCE [LARGE SCALE GENOMIC DNA]</scope>
    <source>
        <strain evidence="1 2">LMG 20594</strain>
    </source>
</reference>
<gene>
    <name evidence="1" type="ORF">SAMN05192548_103143</name>
</gene>
<dbReference type="AlphaFoldDB" id="A0A1M6U9F0"/>
<evidence type="ECO:0000313" key="2">
    <source>
        <dbReference type="Proteomes" id="UP000184395"/>
    </source>
</evidence>
<organism evidence="1 2">
    <name type="scientific">Paraburkholderia terricola</name>
    <dbReference type="NCBI Taxonomy" id="169427"/>
    <lineage>
        <taxon>Bacteria</taxon>
        <taxon>Pseudomonadati</taxon>
        <taxon>Pseudomonadota</taxon>
        <taxon>Betaproteobacteria</taxon>
        <taxon>Burkholderiales</taxon>
        <taxon>Burkholderiaceae</taxon>
        <taxon>Paraburkholderia</taxon>
    </lineage>
</organism>
<dbReference type="STRING" id="169427.SAMN05192548_103143"/>
<sequence length="54" mass="5440">MVSRMAGAAKRKCGQIMFAAGEAVTLASAAPGFAAIMKKNAASRKGRAFIAPGV</sequence>
<evidence type="ECO:0000313" key="1">
    <source>
        <dbReference type="EMBL" id="SHK65796.1"/>
    </source>
</evidence>
<name>A0A1M6U9F0_9BURK</name>
<dbReference type="Proteomes" id="UP000184395">
    <property type="component" value="Unassembled WGS sequence"/>
</dbReference>
<accession>A0A1M6U9F0</accession>